<evidence type="ECO:0000256" key="14">
    <source>
        <dbReference type="ARBA" id="ARBA00031690"/>
    </source>
</evidence>
<dbReference type="PANTHER" id="PTHR10762:SF1">
    <property type="entry name" value="2-(3-AMINO-3-CARBOXYPROPYL)HISTIDINE SYNTHASE SUBUNIT 1"/>
    <property type="match status" value="1"/>
</dbReference>
<evidence type="ECO:0000256" key="12">
    <source>
        <dbReference type="ARBA" id="ARBA00023004"/>
    </source>
</evidence>
<dbReference type="Pfam" id="PF01866">
    <property type="entry name" value="Diphthamide_syn"/>
    <property type="match status" value="1"/>
</dbReference>
<dbReference type="Gene3D" id="3.40.50.11840">
    <property type="entry name" value="Diphthamide synthesis DPH1/DPH2 domain 1"/>
    <property type="match status" value="1"/>
</dbReference>
<dbReference type="SFLD" id="SFLDS00032">
    <property type="entry name" value="Radical_SAM_3-amino-3-carboxyp"/>
    <property type="match status" value="1"/>
</dbReference>
<dbReference type="UniPathway" id="UPA00559"/>
<dbReference type="Proteomes" id="UP000011518">
    <property type="component" value="Unassembled WGS sequence"/>
</dbReference>
<keyword evidence="8" id="KW-0719">Serine esterase</keyword>
<evidence type="ECO:0000256" key="17">
    <source>
        <dbReference type="ARBA" id="ARBA00039155"/>
    </source>
</evidence>
<keyword evidence="9" id="KW-0808">Transferase</keyword>
<reference evidence="26" key="2">
    <citation type="journal article" date="2013" name="Nat. Commun.">
        <title>Genome of the Chinese tree shrew.</title>
        <authorList>
            <person name="Fan Y."/>
            <person name="Huang Z.Y."/>
            <person name="Cao C.C."/>
            <person name="Chen C.S."/>
            <person name="Chen Y.X."/>
            <person name="Fan D.D."/>
            <person name="He J."/>
            <person name="Hou H.L."/>
            <person name="Hu L."/>
            <person name="Hu X.T."/>
            <person name="Jiang X.T."/>
            <person name="Lai R."/>
            <person name="Lang Y.S."/>
            <person name="Liang B."/>
            <person name="Liao S.G."/>
            <person name="Mu D."/>
            <person name="Ma Y.Y."/>
            <person name="Niu Y.Y."/>
            <person name="Sun X.Q."/>
            <person name="Xia J.Q."/>
            <person name="Xiao J."/>
            <person name="Xiong Z.Q."/>
            <person name="Xu L."/>
            <person name="Yang L."/>
            <person name="Zhang Y."/>
            <person name="Zhao W."/>
            <person name="Zhao X.D."/>
            <person name="Zheng Y.T."/>
            <person name="Zhou J.M."/>
            <person name="Zhu Y.B."/>
            <person name="Zhang G.J."/>
            <person name="Wang J."/>
            <person name="Yao Y.G."/>
        </authorList>
    </citation>
    <scope>NUCLEOTIDE SEQUENCE [LARGE SCALE GENOMIC DNA]</scope>
</reference>
<evidence type="ECO:0000256" key="3">
    <source>
        <dbReference type="ARBA" id="ARBA00005863"/>
    </source>
</evidence>
<dbReference type="InterPro" id="IPR029058">
    <property type="entry name" value="AB_hydrolase_fold"/>
</dbReference>
<dbReference type="SFLD" id="SFLDG01121">
    <property type="entry name" value="Diphthamide_biosynthesis"/>
    <property type="match status" value="1"/>
</dbReference>
<evidence type="ECO:0000256" key="15">
    <source>
        <dbReference type="ARBA" id="ARBA00032574"/>
    </source>
</evidence>
<comment type="function">
    <text evidence="21">Exhibits ester hydrolase activity with a strong preference for long-chain alkyl ester substrates and high selectivity against a variety of short, branched, and substituted esters. Is able to hydrolyze ester bonds within a wide range of p-nitrophenyl derivatives (C2-C14) in vitro, with a strong preference toward substrates of &gt;8 carbons.</text>
</comment>
<evidence type="ECO:0000256" key="22">
    <source>
        <dbReference type="ARBA" id="ARBA00093679"/>
    </source>
</evidence>
<evidence type="ECO:0000256" key="16">
    <source>
        <dbReference type="ARBA" id="ARBA00032789"/>
    </source>
</evidence>
<dbReference type="PANTHER" id="PTHR10762">
    <property type="entry name" value="DIPHTHAMIDE BIOSYNTHESIS PROTEIN"/>
    <property type="match status" value="1"/>
</dbReference>
<keyword evidence="26" id="KW-1185">Reference proteome</keyword>
<comment type="similarity">
    <text evidence="3">Belongs to the LovG family.</text>
</comment>
<evidence type="ECO:0000256" key="8">
    <source>
        <dbReference type="ARBA" id="ARBA00022487"/>
    </source>
</evidence>
<keyword evidence="10" id="KW-0949">S-adenosyl-L-methionine</keyword>
<dbReference type="EC" id="3.1.1.1" evidence="17"/>
<evidence type="ECO:0000256" key="13">
    <source>
        <dbReference type="ARBA" id="ARBA00023014"/>
    </source>
</evidence>
<keyword evidence="13" id="KW-0411">Iron-sulfur</keyword>
<dbReference type="GO" id="GO:0051536">
    <property type="term" value="F:iron-sulfur cluster binding"/>
    <property type="evidence" value="ECO:0007669"/>
    <property type="project" value="UniProtKB-KW"/>
</dbReference>
<dbReference type="InterPro" id="IPR042264">
    <property type="entry name" value="DPH1/DPH2_2"/>
</dbReference>
<evidence type="ECO:0000256" key="4">
    <source>
        <dbReference type="ARBA" id="ARBA00010173"/>
    </source>
</evidence>
<dbReference type="FunCoup" id="L8Y3Y4">
    <property type="interactions" value="1703"/>
</dbReference>
<dbReference type="Pfam" id="PF03959">
    <property type="entry name" value="FSH1"/>
    <property type="match status" value="1"/>
</dbReference>
<evidence type="ECO:0000256" key="21">
    <source>
        <dbReference type="ARBA" id="ARBA00093420"/>
    </source>
</evidence>
<dbReference type="FunFam" id="3.40.50.11860:FF:000002">
    <property type="entry name" value="2-(3-amino-3-carboxypropyl)histidine synthase subunit 1"/>
    <property type="match status" value="1"/>
</dbReference>
<dbReference type="Gene3D" id="3.40.50.11860">
    <property type="entry name" value="Diphthamide synthesis DPH1/DPH2 domain 3"/>
    <property type="match status" value="1"/>
</dbReference>
<keyword evidence="12" id="KW-0408">Iron</keyword>
<evidence type="ECO:0000256" key="5">
    <source>
        <dbReference type="ARBA" id="ARBA00012221"/>
    </source>
</evidence>
<evidence type="ECO:0000313" key="25">
    <source>
        <dbReference type="EMBL" id="ELV11148.1"/>
    </source>
</evidence>
<dbReference type="InterPro" id="IPR042265">
    <property type="entry name" value="DPH1/DPH2_3"/>
</dbReference>
<keyword evidence="8" id="KW-0378">Hydrolase</keyword>
<dbReference type="Gene3D" id="3.40.50.11850">
    <property type="entry name" value="Diphthamide synthesis DPH1/DPH2 domain 2"/>
    <property type="match status" value="1"/>
</dbReference>
<dbReference type="GO" id="GO:0046872">
    <property type="term" value="F:metal ion binding"/>
    <property type="evidence" value="ECO:0007669"/>
    <property type="project" value="UniProtKB-KW"/>
</dbReference>
<dbReference type="EMBL" id="KB365706">
    <property type="protein sequence ID" value="ELV11148.1"/>
    <property type="molecule type" value="Genomic_DNA"/>
</dbReference>
<dbReference type="FunFam" id="3.40.50.1820:FF:000073">
    <property type="entry name" value="esterase OVCA2 isoform X6"/>
    <property type="match status" value="1"/>
</dbReference>
<evidence type="ECO:0000259" key="24">
    <source>
        <dbReference type="Pfam" id="PF03959"/>
    </source>
</evidence>
<protein>
    <recommendedName>
        <fullName evidence="6">2-(3-amino-3-carboxypropyl)histidine synthase subunit 1</fullName>
        <ecNumber evidence="5">2.5.1.108</ecNumber>
        <ecNumber evidence="17">3.1.1.1</ecNumber>
    </recommendedName>
    <alternativeName>
        <fullName evidence="15">Diphthamide biosynthesis protein 1</fullName>
    </alternativeName>
    <alternativeName>
        <fullName evidence="16">Diphtheria toxin resistance protein 1</fullName>
    </alternativeName>
    <alternativeName>
        <fullName evidence="7">Esterase OVCA2</fullName>
    </alternativeName>
    <alternativeName>
        <fullName evidence="22">OVCA2 serine hydrolase domain-containing protein</fullName>
    </alternativeName>
    <alternativeName>
        <fullName evidence="14">S-adenosyl-L-methionine:L-histidine 3-amino-3-carboxypropyltransferase 1</fullName>
    </alternativeName>
</protein>
<dbReference type="EC" id="2.5.1.108" evidence="5"/>
<gene>
    <name evidence="25" type="ORF">TREES_T100019013</name>
</gene>
<comment type="subunit">
    <text evidence="20">Component of the 2-(3-amino-3-carboxypropyl)histidine synthase complex composed of DPH1, DPH2, DPH3 and a NADH-dependent reductase. Interacts with DPH2. Interacts with RBM8A.</text>
</comment>
<comment type="catalytic activity">
    <reaction evidence="19">
        <text>a carboxylic ester + H2O = an alcohol + a carboxylate + H(+)</text>
        <dbReference type="Rhea" id="RHEA:21164"/>
        <dbReference type="ChEBI" id="CHEBI:15377"/>
        <dbReference type="ChEBI" id="CHEBI:15378"/>
        <dbReference type="ChEBI" id="CHEBI:29067"/>
        <dbReference type="ChEBI" id="CHEBI:30879"/>
        <dbReference type="ChEBI" id="CHEBI:33308"/>
        <dbReference type="EC" id="3.1.1.1"/>
    </reaction>
</comment>
<dbReference type="GO" id="GO:0090560">
    <property type="term" value="F:2-(3-amino-3-carboxypropyl)histidine synthase activity"/>
    <property type="evidence" value="ECO:0007669"/>
    <property type="project" value="UniProtKB-EC"/>
</dbReference>
<dbReference type="NCBIfam" id="TIGR00322">
    <property type="entry name" value="diphth2_R"/>
    <property type="match status" value="1"/>
</dbReference>
<organism evidence="25 26">
    <name type="scientific">Tupaia chinensis</name>
    <name type="common">Chinese tree shrew</name>
    <name type="synonym">Tupaia belangeri chinensis</name>
    <dbReference type="NCBI Taxonomy" id="246437"/>
    <lineage>
        <taxon>Eukaryota</taxon>
        <taxon>Metazoa</taxon>
        <taxon>Chordata</taxon>
        <taxon>Craniata</taxon>
        <taxon>Vertebrata</taxon>
        <taxon>Euteleostomi</taxon>
        <taxon>Mammalia</taxon>
        <taxon>Eutheria</taxon>
        <taxon>Euarchontoglires</taxon>
        <taxon>Scandentia</taxon>
        <taxon>Tupaiidae</taxon>
        <taxon>Tupaia</taxon>
    </lineage>
</organism>
<evidence type="ECO:0000256" key="2">
    <source>
        <dbReference type="ARBA" id="ARBA00005156"/>
    </source>
</evidence>
<proteinExistence type="inferred from homology"/>
<dbReference type="FunFam" id="3.40.50.11840:FF:000001">
    <property type="entry name" value="2-(3-amino-3-carboxypropyl)histidine synthase subunit 1"/>
    <property type="match status" value="1"/>
</dbReference>
<feature type="domain" description="Serine hydrolase" evidence="24">
    <location>
        <begin position="423"/>
        <end position="615"/>
    </location>
</feature>
<comment type="cofactor">
    <cofactor evidence="1">
        <name>[4Fe-4S] cluster</name>
        <dbReference type="ChEBI" id="CHEBI:49883"/>
    </cofactor>
</comment>
<dbReference type="FunFam" id="3.40.50.11850:FF:000001">
    <property type="entry name" value="2-(3-amino-3-carboxypropyl)histidine synthase subunit 1"/>
    <property type="match status" value="1"/>
</dbReference>
<evidence type="ECO:0000256" key="1">
    <source>
        <dbReference type="ARBA" id="ARBA00001966"/>
    </source>
</evidence>
<evidence type="ECO:0000256" key="20">
    <source>
        <dbReference type="ARBA" id="ARBA00061823"/>
    </source>
</evidence>
<dbReference type="STRING" id="246437.L8Y3Y4"/>
<dbReference type="InterPro" id="IPR042263">
    <property type="entry name" value="DPH1/DPH2_1"/>
</dbReference>
<accession>L8Y3Y4</accession>
<dbReference type="SUPFAM" id="SSF53474">
    <property type="entry name" value="alpha/beta-Hydrolases"/>
    <property type="match status" value="1"/>
</dbReference>
<dbReference type="GO" id="GO:0017183">
    <property type="term" value="P:protein histidyl modification to diphthamide"/>
    <property type="evidence" value="ECO:0007669"/>
    <property type="project" value="UniProtKB-UniPathway"/>
</dbReference>
<evidence type="ECO:0000256" key="9">
    <source>
        <dbReference type="ARBA" id="ARBA00022679"/>
    </source>
</evidence>
<dbReference type="InterPro" id="IPR005645">
    <property type="entry name" value="FSH-like_dom"/>
</dbReference>
<evidence type="ECO:0000256" key="10">
    <source>
        <dbReference type="ARBA" id="ARBA00022691"/>
    </source>
</evidence>
<dbReference type="eggNOG" id="KOG2648">
    <property type="taxonomic scope" value="Eukaryota"/>
</dbReference>
<dbReference type="InterPro" id="IPR016435">
    <property type="entry name" value="DPH1/DPH2"/>
</dbReference>
<evidence type="ECO:0000256" key="23">
    <source>
        <dbReference type="SAM" id="MobiDB-lite"/>
    </source>
</evidence>
<reference evidence="26" key="1">
    <citation type="submission" date="2012-07" db="EMBL/GenBank/DDBJ databases">
        <title>Genome of the Chinese tree shrew, a rising model animal genetically related to primates.</title>
        <authorList>
            <person name="Zhang G."/>
            <person name="Fan Y."/>
            <person name="Yao Y."/>
            <person name="Huang Z."/>
        </authorList>
    </citation>
    <scope>NUCLEOTIDE SEQUENCE [LARGE SCALE GENOMIC DNA]</scope>
</reference>
<evidence type="ECO:0000256" key="7">
    <source>
        <dbReference type="ARBA" id="ARBA00021974"/>
    </source>
</evidence>
<evidence type="ECO:0000256" key="18">
    <source>
        <dbReference type="ARBA" id="ARBA00048403"/>
    </source>
</evidence>
<keyword evidence="11" id="KW-0479">Metal-binding</keyword>
<dbReference type="AlphaFoldDB" id="L8Y3Y4"/>
<evidence type="ECO:0000313" key="26">
    <source>
        <dbReference type="Proteomes" id="UP000011518"/>
    </source>
</evidence>
<comment type="pathway">
    <text evidence="2">Protein modification; peptidyl-diphthamide biosynthesis.</text>
</comment>
<name>L8Y3Y4_TUPCH</name>
<dbReference type="Gene3D" id="3.40.50.1820">
    <property type="entry name" value="alpha/beta hydrolase"/>
    <property type="match status" value="1"/>
</dbReference>
<comment type="catalytic activity">
    <reaction evidence="18">
        <text>L-histidyl-[translation elongation factor 2] + S-adenosyl-L-methionine = 2-[(3S)-amino-3-carboxypropyl]-L-histidyl-[translation elongation factor 2] + S-methyl-5'-thioadenosine + H(+)</text>
        <dbReference type="Rhea" id="RHEA:36783"/>
        <dbReference type="Rhea" id="RHEA-COMP:9748"/>
        <dbReference type="Rhea" id="RHEA-COMP:9749"/>
        <dbReference type="ChEBI" id="CHEBI:15378"/>
        <dbReference type="ChEBI" id="CHEBI:17509"/>
        <dbReference type="ChEBI" id="CHEBI:29979"/>
        <dbReference type="ChEBI" id="CHEBI:59789"/>
        <dbReference type="ChEBI" id="CHEBI:73995"/>
        <dbReference type="EC" id="2.5.1.108"/>
    </reaction>
</comment>
<feature type="region of interest" description="Disordered" evidence="23">
    <location>
        <begin position="404"/>
        <end position="423"/>
    </location>
</feature>
<evidence type="ECO:0000256" key="6">
    <source>
        <dbReference type="ARBA" id="ARBA00021915"/>
    </source>
</evidence>
<evidence type="ECO:0000256" key="11">
    <source>
        <dbReference type="ARBA" id="ARBA00022723"/>
    </source>
</evidence>
<dbReference type="GO" id="GO:0106435">
    <property type="term" value="F:carboxylesterase activity"/>
    <property type="evidence" value="ECO:0007669"/>
    <property type="project" value="UniProtKB-EC"/>
</dbReference>
<sequence>MAALVVSEAAEPGGRNGPGRGRVSRGRLANQIPPEILNNPQLQAATQVLPSNYNFEIPKTIWRIQQAQAKKVALQMPEGLLLFACTIVDILERFTEAEVMVMGDVTYGACCVDDFTARALGADFLVHYGHSCLVPMDPSAQGLRVLYVFVDIRIDTAHFLDSVRLTFPPASTLALVSTIQFVSTLQLVSLLSCSLQTAAQELKAEYHVSVPQCKPLSPGEILGCTSPRLPKEVEAVVYLGDGRFHLESFMIANPSVPAYRYDPYSKVLSREHYDHQRMQAARQEAIATARSAKSWGLILGTLGRQGSPKILEHLESRLQALELPFVRLLLSEIFPSKLSLLPEVDVWVQVACPRLSIDWGTAFPKPLLTPYEAAVALRDISWQQPYPMDFYAGSSLGPWTVNHGRDQRSHAAGRRAIGQRASREKTGALRKALRGRAELVCLSGPHPLADAAPEGAAPGSGPCAPEEQLRGWWFSEQEVDVFSALEEPAVCRGLEEALGTVAQALKELGPFDGLLGFSQGAALAALVCALGQAGDPRFPLPRFTILVSGFCPRGLDHKEPVLQGPLTLPSLHVFGESDRVIPSRESMQLASRFPGAITLTHSGGHFIPAAAPQRQVYLKFLDQFAK</sequence>
<comment type="similarity">
    <text evidence="4">Belongs to the DPH1/DPH2 family. DPH1 subfamily.</text>
</comment>
<evidence type="ECO:0000256" key="19">
    <source>
        <dbReference type="ARBA" id="ARBA00051142"/>
    </source>
</evidence>
<dbReference type="InParanoid" id="L8Y3Y4"/>